<gene>
    <name evidence="2" type="ORF">GCM10011609_73360</name>
</gene>
<reference evidence="3" key="1">
    <citation type="journal article" date="2019" name="Int. J. Syst. Evol. Microbiol.">
        <title>The Global Catalogue of Microorganisms (GCM) 10K type strain sequencing project: providing services to taxonomists for standard genome sequencing and annotation.</title>
        <authorList>
            <consortium name="The Broad Institute Genomics Platform"/>
            <consortium name="The Broad Institute Genome Sequencing Center for Infectious Disease"/>
            <person name="Wu L."/>
            <person name="Ma J."/>
        </authorList>
    </citation>
    <scope>NUCLEOTIDE SEQUENCE [LARGE SCALE GENOMIC DNA]</scope>
    <source>
        <strain evidence="3">CGMCC 4.7319</strain>
    </source>
</reference>
<evidence type="ECO:0000313" key="2">
    <source>
        <dbReference type="EMBL" id="GGN21349.1"/>
    </source>
</evidence>
<keyword evidence="1" id="KW-1133">Transmembrane helix</keyword>
<keyword evidence="3" id="KW-1185">Reference proteome</keyword>
<accession>A0ABQ2IR51</accession>
<protein>
    <recommendedName>
        <fullName evidence="4">DUF304 domain-containing protein</fullName>
    </recommendedName>
</protein>
<dbReference type="EMBL" id="BMNC01000016">
    <property type="protein sequence ID" value="GGN21349.1"/>
    <property type="molecule type" value="Genomic_DNA"/>
</dbReference>
<proteinExistence type="predicted"/>
<dbReference type="Proteomes" id="UP000597656">
    <property type="component" value="Unassembled WGS sequence"/>
</dbReference>
<sequence>MGVDLLPDEHVLWQGEPARRTVFTRPDLRWIRFSLKFHAVLFLLIVAVAGVVQGWSGYFGSWPVVFVMCAGFAVLNIAEPLIWRRLTLHRTTYYVTDQRVVSVPGRRARSVRLTEIVTLLFTEEPDGSGQIRLDGRMMPDGFGNGSVGELIHVPAVREVVALLSELTGQPAKQR</sequence>
<name>A0ABQ2IR51_9PSEU</name>
<evidence type="ECO:0000256" key="1">
    <source>
        <dbReference type="SAM" id="Phobius"/>
    </source>
</evidence>
<evidence type="ECO:0008006" key="4">
    <source>
        <dbReference type="Google" id="ProtNLM"/>
    </source>
</evidence>
<organism evidence="2 3">
    <name type="scientific">Lentzea pudingi</name>
    <dbReference type="NCBI Taxonomy" id="1789439"/>
    <lineage>
        <taxon>Bacteria</taxon>
        <taxon>Bacillati</taxon>
        <taxon>Actinomycetota</taxon>
        <taxon>Actinomycetes</taxon>
        <taxon>Pseudonocardiales</taxon>
        <taxon>Pseudonocardiaceae</taxon>
        <taxon>Lentzea</taxon>
    </lineage>
</organism>
<feature type="transmembrane region" description="Helical" evidence="1">
    <location>
        <begin position="62"/>
        <end position="83"/>
    </location>
</feature>
<dbReference type="RefSeq" id="WP_189159471.1">
    <property type="nucleotide sequence ID" value="NZ_BMNC01000016.1"/>
</dbReference>
<evidence type="ECO:0000313" key="3">
    <source>
        <dbReference type="Proteomes" id="UP000597656"/>
    </source>
</evidence>
<comment type="caution">
    <text evidence="2">The sequence shown here is derived from an EMBL/GenBank/DDBJ whole genome shotgun (WGS) entry which is preliminary data.</text>
</comment>
<keyword evidence="1" id="KW-0472">Membrane</keyword>
<feature type="transmembrane region" description="Helical" evidence="1">
    <location>
        <begin position="35"/>
        <end position="56"/>
    </location>
</feature>
<keyword evidence="1" id="KW-0812">Transmembrane</keyword>